<keyword evidence="1" id="KW-0808">Transferase</keyword>
<dbReference type="GO" id="GO:0003964">
    <property type="term" value="F:RNA-directed DNA polymerase activity"/>
    <property type="evidence" value="ECO:0007669"/>
    <property type="project" value="UniProtKB-KW"/>
</dbReference>
<evidence type="ECO:0000256" key="3">
    <source>
        <dbReference type="ARBA" id="ARBA00022722"/>
    </source>
</evidence>
<feature type="domain" description="Reverse transcriptase RNase H-like" evidence="7">
    <location>
        <begin position="2"/>
        <end position="61"/>
    </location>
</feature>
<keyword evidence="2" id="KW-0548">Nucleotidyltransferase</keyword>
<dbReference type="PANTHER" id="PTHR34072:SF52">
    <property type="entry name" value="RIBONUCLEASE H"/>
    <property type="match status" value="1"/>
</dbReference>
<accession>A0AAF0T7B3</accession>
<keyword evidence="3" id="KW-0540">Nuclease</keyword>
<keyword evidence="6" id="KW-0695">RNA-directed DNA polymerase</keyword>
<dbReference type="GO" id="GO:0016787">
    <property type="term" value="F:hydrolase activity"/>
    <property type="evidence" value="ECO:0007669"/>
    <property type="project" value="UniProtKB-KW"/>
</dbReference>
<evidence type="ECO:0000313" key="9">
    <source>
        <dbReference type="Proteomes" id="UP001234989"/>
    </source>
</evidence>
<evidence type="ECO:0000313" key="8">
    <source>
        <dbReference type="EMBL" id="WMV07836.1"/>
    </source>
</evidence>
<dbReference type="Pfam" id="PF17917">
    <property type="entry name" value="RT_RNaseH"/>
    <property type="match status" value="1"/>
</dbReference>
<evidence type="ECO:0000256" key="2">
    <source>
        <dbReference type="ARBA" id="ARBA00022695"/>
    </source>
</evidence>
<reference evidence="8" key="1">
    <citation type="submission" date="2023-08" db="EMBL/GenBank/DDBJ databases">
        <title>A de novo genome assembly of Solanum verrucosum Schlechtendal, a Mexican diploid species geographically isolated from the other diploid A-genome species in potato relatives.</title>
        <authorList>
            <person name="Hosaka K."/>
        </authorList>
    </citation>
    <scope>NUCLEOTIDE SEQUENCE</scope>
    <source>
        <tissue evidence="8">Young leaves</tissue>
    </source>
</reference>
<name>A0AAF0T7B3_SOLVR</name>
<organism evidence="8 9">
    <name type="scientific">Solanum verrucosum</name>
    <dbReference type="NCBI Taxonomy" id="315347"/>
    <lineage>
        <taxon>Eukaryota</taxon>
        <taxon>Viridiplantae</taxon>
        <taxon>Streptophyta</taxon>
        <taxon>Embryophyta</taxon>
        <taxon>Tracheophyta</taxon>
        <taxon>Spermatophyta</taxon>
        <taxon>Magnoliopsida</taxon>
        <taxon>eudicotyledons</taxon>
        <taxon>Gunneridae</taxon>
        <taxon>Pentapetalae</taxon>
        <taxon>asterids</taxon>
        <taxon>lamiids</taxon>
        <taxon>Solanales</taxon>
        <taxon>Solanaceae</taxon>
        <taxon>Solanoideae</taxon>
        <taxon>Solaneae</taxon>
        <taxon>Solanum</taxon>
    </lineage>
</organism>
<sequence length="100" mass="11782">EKYPTSDLELATIVFALKIWRHYFSTVLCKVFTNQRTLWYIFSKKDLNVRHPRLLEFLNDYDVTMLYHLSKSNVVADPLNHKAVCIGSLAFLDVEERPFS</sequence>
<keyword evidence="5" id="KW-0378">Hydrolase</keyword>
<evidence type="ECO:0000256" key="6">
    <source>
        <dbReference type="ARBA" id="ARBA00022918"/>
    </source>
</evidence>
<dbReference type="InterPro" id="IPR041373">
    <property type="entry name" value="RT_RNaseH"/>
</dbReference>
<dbReference type="EMBL" id="CP133612">
    <property type="protein sequence ID" value="WMV07836.1"/>
    <property type="molecule type" value="Genomic_DNA"/>
</dbReference>
<feature type="non-terminal residue" evidence="8">
    <location>
        <position position="1"/>
    </location>
</feature>
<evidence type="ECO:0000256" key="1">
    <source>
        <dbReference type="ARBA" id="ARBA00022679"/>
    </source>
</evidence>
<protein>
    <recommendedName>
        <fullName evidence="7">Reverse transcriptase RNase H-like domain-containing protein</fullName>
    </recommendedName>
</protein>
<evidence type="ECO:0000256" key="5">
    <source>
        <dbReference type="ARBA" id="ARBA00022801"/>
    </source>
</evidence>
<dbReference type="Proteomes" id="UP001234989">
    <property type="component" value="Chromosome 1"/>
</dbReference>
<keyword evidence="4" id="KW-0255">Endonuclease</keyword>
<dbReference type="SUPFAM" id="SSF56672">
    <property type="entry name" value="DNA/RNA polymerases"/>
    <property type="match status" value="1"/>
</dbReference>
<dbReference type="PANTHER" id="PTHR34072">
    <property type="entry name" value="ENZYMATIC POLYPROTEIN-RELATED"/>
    <property type="match status" value="1"/>
</dbReference>
<evidence type="ECO:0000259" key="7">
    <source>
        <dbReference type="Pfam" id="PF17917"/>
    </source>
</evidence>
<evidence type="ECO:0000256" key="4">
    <source>
        <dbReference type="ARBA" id="ARBA00022759"/>
    </source>
</evidence>
<dbReference type="InterPro" id="IPR043502">
    <property type="entry name" value="DNA/RNA_pol_sf"/>
</dbReference>
<keyword evidence="9" id="KW-1185">Reference proteome</keyword>
<proteinExistence type="predicted"/>
<dbReference type="GO" id="GO:0004519">
    <property type="term" value="F:endonuclease activity"/>
    <property type="evidence" value="ECO:0007669"/>
    <property type="project" value="UniProtKB-KW"/>
</dbReference>
<gene>
    <name evidence="8" type="ORF">MTR67_001221</name>
</gene>
<dbReference type="AlphaFoldDB" id="A0AAF0T7B3"/>